<dbReference type="AlphaFoldDB" id="R4WP65"/>
<sequence>MPPDLDTERASSVVHAFLGGVPRDWLMDQDSIALPRDVDYLTDVCIGMLRYSASLRRAREC</sequence>
<dbReference type="EMBL" id="AP013060">
    <property type="protein sequence ID" value="BAN26354.1"/>
    <property type="molecule type" value="Genomic_DNA"/>
</dbReference>
<dbReference type="GO" id="GO:0003677">
    <property type="term" value="F:DNA binding"/>
    <property type="evidence" value="ECO:0007669"/>
    <property type="project" value="InterPro"/>
</dbReference>
<dbReference type="HOGENOM" id="CLU_2913560_0_0_4"/>
<evidence type="ECO:0000256" key="2">
    <source>
        <dbReference type="ARBA" id="ARBA00023015"/>
    </source>
</evidence>
<dbReference type="PATRIC" id="fig|758793.3.peg.4593"/>
<dbReference type="Pfam" id="PF08361">
    <property type="entry name" value="TetR_C_2"/>
    <property type="match status" value="1"/>
</dbReference>
<accession>R4WP65</accession>
<feature type="domain" description="Transcription regulator MAATS C-terminal" evidence="4">
    <location>
        <begin position="2"/>
        <end position="50"/>
    </location>
</feature>
<evidence type="ECO:0000256" key="1">
    <source>
        <dbReference type="ARBA" id="ARBA00022491"/>
    </source>
</evidence>
<reference evidence="5 6" key="1">
    <citation type="journal article" date="2013" name="Genome Announc.">
        <title>Complete Genome Sequence of Burkholderia sp. Strain RPE64, Bacterial Symbiont of the Bean Bug Riptortus pedestris.</title>
        <authorList>
            <person name="Shibata T.F."/>
            <person name="Maeda T."/>
            <person name="Nikoh N."/>
            <person name="Yamaguchi K."/>
            <person name="Oshima K."/>
            <person name="Hattori M."/>
            <person name="Nishiyama T."/>
            <person name="Hasebe M."/>
            <person name="Fukatsu T."/>
            <person name="Kikuchi Y."/>
            <person name="Shigenobu S."/>
        </authorList>
    </citation>
    <scope>NUCLEOTIDE SEQUENCE [LARGE SCALE GENOMIC DNA]</scope>
</reference>
<reference evidence="5 6" key="2">
    <citation type="journal article" date="2018" name="Int. J. Syst. Evol. Microbiol.">
        <title>Burkholderia insecticola sp. nov., a gut symbiotic bacterium of the bean bug Riptortus pedestris.</title>
        <authorList>
            <person name="Takeshita K."/>
            <person name="Tamaki H."/>
            <person name="Ohbayashi T."/>
            <person name="Meng X.-Y."/>
            <person name="Sone T."/>
            <person name="Mitani Y."/>
            <person name="Peeters C."/>
            <person name="Kikuchi Y."/>
            <person name="Vandamme P."/>
        </authorList>
    </citation>
    <scope>NUCLEOTIDE SEQUENCE [LARGE SCALE GENOMIC DNA]</scope>
    <source>
        <strain evidence="5">RPE64</strain>
    </source>
</reference>
<dbReference type="InterPro" id="IPR013572">
    <property type="entry name" value="Tscrpt_reg_MAATS_C"/>
</dbReference>
<proteinExistence type="predicted"/>
<dbReference type="Proteomes" id="UP000013966">
    <property type="component" value="Chromosome 3"/>
</dbReference>
<protein>
    <submittedName>
        <fullName evidence="5">Transcriptional regulator TetR family</fullName>
    </submittedName>
</protein>
<evidence type="ECO:0000256" key="3">
    <source>
        <dbReference type="ARBA" id="ARBA00023163"/>
    </source>
</evidence>
<keyword evidence="2" id="KW-0805">Transcription regulation</keyword>
<keyword evidence="6" id="KW-1185">Reference proteome</keyword>
<evidence type="ECO:0000313" key="6">
    <source>
        <dbReference type="Proteomes" id="UP000013966"/>
    </source>
</evidence>
<dbReference type="KEGG" id="buo:BRPE64_CCDS02710"/>
<name>R4WP65_9BURK</name>
<keyword evidence="1" id="KW-0678">Repressor</keyword>
<evidence type="ECO:0000259" key="4">
    <source>
        <dbReference type="Pfam" id="PF08361"/>
    </source>
</evidence>
<organism evidence="5 6">
    <name type="scientific">Caballeronia insecticola</name>
    <dbReference type="NCBI Taxonomy" id="758793"/>
    <lineage>
        <taxon>Bacteria</taxon>
        <taxon>Pseudomonadati</taxon>
        <taxon>Pseudomonadota</taxon>
        <taxon>Betaproteobacteria</taxon>
        <taxon>Burkholderiales</taxon>
        <taxon>Burkholderiaceae</taxon>
        <taxon>Caballeronia</taxon>
    </lineage>
</organism>
<evidence type="ECO:0000313" key="5">
    <source>
        <dbReference type="EMBL" id="BAN26354.1"/>
    </source>
</evidence>
<dbReference type="Gene3D" id="1.10.357.10">
    <property type="entry name" value="Tetracycline Repressor, domain 2"/>
    <property type="match status" value="1"/>
</dbReference>
<gene>
    <name evidence="5" type="ORF">BRPE64_CCDS02710</name>
</gene>
<keyword evidence="3" id="KW-0804">Transcription</keyword>